<keyword evidence="2" id="KW-0697">Rotamase</keyword>
<evidence type="ECO:0000313" key="7">
    <source>
        <dbReference type="EMBL" id="SKC50653.1"/>
    </source>
</evidence>
<dbReference type="InterPro" id="IPR002130">
    <property type="entry name" value="Cyclophilin-type_PPIase_dom"/>
</dbReference>
<evidence type="ECO:0000256" key="3">
    <source>
        <dbReference type="ARBA" id="ARBA00023235"/>
    </source>
</evidence>
<protein>
    <recommendedName>
        <fullName evidence="1">peptidylprolyl isomerase</fullName>
        <ecNumber evidence="1">5.2.1.8</ecNumber>
    </recommendedName>
</protein>
<sequence length="268" mass="27608">MAPNRSTDRLSRESRERLRGYEARQTVHRHKIARRRRDNWIAAIAFVVVIAAVTGAQIFYFSGGPGTPAATPTASATPTPTPGATPSTTENTGDVPSADLSENRTWTGTMTINGIPLGIDLDGAAAPQAVASFVTLVQNTFYNGLTCHRLTTGGAAVLQCGDPEGTGSGGPGWSFGPVENAPADNVYPAGTIAMARLGDNGYSNGSQFFIVYEDTTLPADAAGGYTVLGQVTSGLDTLNSDVTSKGTVDGSGDGAPAVPTTIDSITVQ</sequence>
<keyword evidence="3 7" id="KW-0413">Isomerase</keyword>
<organism evidence="7 8">
    <name type="scientific">Okibacterium fritillariae</name>
    <dbReference type="NCBI Taxonomy" id="123320"/>
    <lineage>
        <taxon>Bacteria</taxon>
        <taxon>Bacillati</taxon>
        <taxon>Actinomycetota</taxon>
        <taxon>Actinomycetes</taxon>
        <taxon>Micrococcales</taxon>
        <taxon>Microbacteriaceae</taxon>
        <taxon>Okibacterium</taxon>
    </lineage>
</organism>
<dbReference type="EC" id="5.2.1.8" evidence="1"/>
<dbReference type="PROSITE" id="PS50072">
    <property type="entry name" value="CSA_PPIASE_2"/>
    <property type="match status" value="1"/>
</dbReference>
<dbReference type="Pfam" id="PF00160">
    <property type="entry name" value="Pro_isomerase"/>
    <property type="match status" value="1"/>
</dbReference>
<evidence type="ECO:0000259" key="6">
    <source>
        <dbReference type="PROSITE" id="PS50072"/>
    </source>
</evidence>
<keyword evidence="5" id="KW-0812">Transmembrane</keyword>
<name>A0A1T5JHJ6_9MICO</name>
<keyword evidence="5" id="KW-1133">Transmembrane helix</keyword>
<dbReference type="Proteomes" id="UP000190857">
    <property type="component" value="Unassembled WGS sequence"/>
</dbReference>
<feature type="region of interest" description="Disordered" evidence="4">
    <location>
        <begin position="244"/>
        <end position="268"/>
    </location>
</feature>
<dbReference type="GO" id="GO:0003755">
    <property type="term" value="F:peptidyl-prolyl cis-trans isomerase activity"/>
    <property type="evidence" value="ECO:0007669"/>
    <property type="project" value="UniProtKB-KW"/>
</dbReference>
<feature type="region of interest" description="Disordered" evidence="4">
    <location>
        <begin position="67"/>
        <end position="102"/>
    </location>
</feature>
<gene>
    <name evidence="7" type="ORF">SAMN06309945_1538</name>
</gene>
<dbReference type="AlphaFoldDB" id="A0A1T5JHJ6"/>
<feature type="domain" description="PPIase cyclophilin-type" evidence="6">
    <location>
        <begin position="117"/>
        <end position="267"/>
    </location>
</feature>
<keyword evidence="5" id="KW-0472">Membrane</keyword>
<evidence type="ECO:0000256" key="4">
    <source>
        <dbReference type="SAM" id="MobiDB-lite"/>
    </source>
</evidence>
<reference evidence="7 8" key="1">
    <citation type="submission" date="2017-02" db="EMBL/GenBank/DDBJ databases">
        <authorList>
            <person name="Peterson S.W."/>
        </authorList>
    </citation>
    <scope>NUCLEOTIDE SEQUENCE [LARGE SCALE GENOMIC DNA]</scope>
    <source>
        <strain evidence="7 8">VKM Ac-2059</strain>
    </source>
</reference>
<dbReference type="EMBL" id="FUZP01000001">
    <property type="protein sequence ID" value="SKC50653.1"/>
    <property type="molecule type" value="Genomic_DNA"/>
</dbReference>
<accession>A0A1T5JHJ6</accession>
<evidence type="ECO:0000256" key="2">
    <source>
        <dbReference type="ARBA" id="ARBA00023110"/>
    </source>
</evidence>
<dbReference type="RefSeq" id="WP_079727554.1">
    <property type="nucleotide sequence ID" value="NZ_FUZP01000001.1"/>
</dbReference>
<dbReference type="STRING" id="123320.SAMN06309945_1538"/>
<dbReference type="InterPro" id="IPR044665">
    <property type="entry name" value="E_coli_cyclophilin_A-like"/>
</dbReference>
<feature type="compositionally biased region" description="Low complexity" evidence="4">
    <location>
        <begin position="67"/>
        <end position="89"/>
    </location>
</feature>
<evidence type="ECO:0000256" key="5">
    <source>
        <dbReference type="SAM" id="Phobius"/>
    </source>
</evidence>
<dbReference type="Gene3D" id="2.40.100.10">
    <property type="entry name" value="Cyclophilin-like"/>
    <property type="match status" value="1"/>
</dbReference>
<feature type="transmembrane region" description="Helical" evidence="5">
    <location>
        <begin position="39"/>
        <end position="61"/>
    </location>
</feature>
<proteinExistence type="predicted"/>
<keyword evidence="8" id="KW-1185">Reference proteome</keyword>
<dbReference type="PANTHER" id="PTHR43246">
    <property type="entry name" value="PEPTIDYL-PROLYL CIS-TRANS ISOMERASE CYP38, CHLOROPLASTIC"/>
    <property type="match status" value="1"/>
</dbReference>
<dbReference type="InterPro" id="IPR029000">
    <property type="entry name" value="Cyclophilin-like_dom_sf"/>
</dbReference>
<dbReference type="CDD" id="cd00317">
    <property type="entry name" value="cyclophilin"/>
    <property type="match status" value="1"/>
</dbReference>
<evidence type="ECO:0000256" key="1">
    <source>
        <dbReference type="ARBA" id="ARBA00013194"/>
    </source>
</evidence>
<dbReference type="OrthoDB" id="5507614at2"/>
<dbReference type="SUPFAM" id="SSF50891">
    <property type="entry name" value="Cyclophilin-like"/>
    <property type="match status" value="1"/>
</dbReference>
<evidence type="ECO:0000313" key="8">
    <source>
        <dbReference type="Proteomes" id="UP000190857"/>
    </source>
</evidence>